<evidence type="ECO:0000256" key="3">
    <source>
        <dbReference type="PIRSR" id="PIRSR605511-2"/>
    </source>
</evidence>
<dbReference type="InterPro" id="IPR005511">
    <property type="entry name" value="SMP-30"/>
</dbReference>
<evidence type="ECO:0000259" key="4">
    <source>
        <dbReference type="Pfam" id="PF08450"/>
    </source>
</evidence>
<dbReference type="Proteomes" id="UP000193307">
    <property type="component" value="Unassembled WGS sequence"/>
</dbReference>
<feature type="domain" description="SMP-30/Gluconolactonase/LRE-like region" evidence="4">
    <location>
        <begin position="13"/>
        <end position="249"/>
    </location>
</feature>
<sequence length="283" mass="31317">MTYTVYSETKCALGEGPLWHPTRNQLFWFDIIGMCLHTKVDDEQITWQFDEHVSAAGWVDHDTLLMASETSLSKFDIETGDTEFVCSLEADNDLTRSNDGRADPYGGFWIGTMGKNAEPKAGAIYRYYDGTLRKLVDNVTITNSICFSPDGKHAYYCDTVTDKIMRIALDQDGWPEGKAELFIKGANHPDGSVVDAEGNLWNAQWGSYRVACYAPDGTLQRYVDVGGLQSSCPAFGGPDGTTLFVTTAQQNLPPEALEKSDLHGHVFAVENVAKGQREHQVIL</sequence>
<feature type="binding site" evidence="3">
    <location>
        <position position="98"/>
    </location>
    <ligand>
        <name>substrate</name>
    </ligand>
</feature>
<dbReference type="Pfam" id="PF08450">
    <property type="entry name" value="SGL"/>
    <property type="match status" value="1"/>
</dbReference>
<dbReference type="InterPro" id="IPR013658">
    <property type="entry name" value="SGL"/>
</dbReference>
<gene>
    <name evidence="5" type="primary">araB_3</name>
    <name evidence="5" type="ORF">PAM7971_03678</name>
</gene>
<dbReference type="SUPFAM" id="SSF63829">
    <property type="entry name" value="Calcium-dependent phosphotriesterase"/>
    <property type="match status" value="1"/>
</dbReference>
<keyword evidence="3" id="KW-0862">Zinc</keyword>
<dbReference type="GO" id="GO:0019853">
    <property type="term" value="P:L-ascorbic acid biosynthetic process"/>
    <property type="evidence" value="ECO:0007669"/>
    <property type="project" value="TreeGrafter"/>
</dbReference>
<dbReference type="PANTHER" id="PTHR10907:SF47">
    <property type="entry name" value="REGUCALCIN"/>
    <property type="match status" value="1"/>
</dbReference>
<organism evidence="5 6">
    <name type="scientific">Pacificibacter marinus</name>
    <dbReference type="NCBI Taxonomy" id="658057"/>
    <lineage>
        <taxon>Bacteria</taxon>
        <taxon>Pseudomonadati</taxon>
        <taxon>Pseudomonadota</taxon>
        <taxon>Alphaproteobacteria</taxon>
        <taxon>Rhodobacterales</taxon>
        <taxon>Roseobacteraceae</taxon>
        <taxon>Pacificibacter</taxon>
    </lineage>
</organism>
<proteinExistence type="inferred from homology"/>
<dbReference type="RefSeq" id="WP_085850743.1">
    <property type="nucleotide sequence ID" value="NZ_FNZV01000019.1"/>
</dbReference>
<reference evidence="5 6" key="1">
    <citation type="submission" date="2017-03" db="EMBL/GenBank/DDBJ databases">
        <authorList>
            <person name="Afonso C.L."/>
            <person name="Miller P.J."/>
            <person name="Scott M.A."/>
            <person name="Spackman E."/>
            <person name="Goraichik I."/>
            <person name="Dimitrov K.M."/>
            <person name="Suarez D.L."/>
            <person name="Swayne D.E."/>
        </authorList>
    </citation>
    <scope>NUCLEOTIDE SEQUENCE [LARGE SCALE GENOMIC DNA]</scope>
    <source>
        <strain evidence="5 6">CECT 7971</strain>
    </source>
</reference>
<evidence type="ECO:0000256" key="1">
    <source>
        <dbReference type="ARBA" id="ARBA00008853"/>
    </source>
</evidence>
<dbReference type="OrthoDB" id="2633250at2"/>
<evidence type="ECO:0000256" key="2">
    <source>
        <dbReference type="PIRSR" id="PIRSR605511-1"/>
    </source>
</evidence>
<dbReference type="GO" id="GO:0050021">
    <property type="term" value="F:L-arabinonolactonase activity"/>
    <property type="evidence" value="ECO:0007669"/>
    <property type="project" value="UniProtKB-EC"/>
</dbReference>
<keyword evidence="6" id="KW-1185">Reference proteome</keyword>
<dbReference type="STRING" id="658057.SAMN04488032_11916"/>
<feature type="active site" description="Proton donor/acceptor" evidence="2">
    <location>
        <position position="190"/>
    </location>
</feature>
<keyword evidence="5" id="KW-0378">Hydrolase</keyword>
<feature type="binding site" evidence="3">
    <location>
        <position position="96"/>
    </location>
    <ligand>
        <name>substrate</name>
    </ligand>
</feature>
<accession>A0A1Y5TSA6</accession>
<protein>
    <submittedName>
        <fullName evidence="5">L-arabinolactonase</fullName>
        <ecNumber evidence="5">3.1.1.15</ecNumber>
    </submittedName>
</protein>
<feature type="binding site" evidence="3">
    <location>
        <position position="15"/>
    </location>
    <ligand>
        <name>a divalent metal cation</name>
        <dbReference type="ChEBI" id="CHEBI:60240"/>
    </ligand>
</feature>
<feature type="binding site" evidence="3">
    <location>
        <position position="143"/>
    </location>
    <ligand>
        <name>a divalent metal cation</name>
        <dbReference type="ChEBI" id="CHEBI:60240"/>
    </ligand>
</feature>
<dbReference type="AlphaFoldDB" id="A0A1Y5TSA6"/>
<dbReference type="GO" id="GO:0005509">
    <property type="term" value="F:calcium ion binding"/>
    <property type="evidence" value="ECO:0007669"/>
    <property type="project" value="TreeGrafter"/>
</dbReference>
<dbReference type="PANTHER" id="PTHR10907">
    <property type="entry name" value="REGUCALCIN"/>
    <property type="match status" value="1"/>
</dbReference>
<dbReference type="EC" id="3.1.1.15" evidence="5"/>
<evidence type="ECO:0000313" key="6">
    <source>
        <dbReference type="Proteomes" id="UP000193307"/>
    </source>
</evidence>
<keyword evidence="3" id="KW-0479">Metal-binding</keyword>
<dbReference type="EMBL" id="FWFW01000018">
    <property type="protein sequence ID" value="SLN69001.1"/>
    <property type="molecule type" value="Genomic_DNA"/>
</dbReference>
<dbReference type="InterPro" id="IPR011042">
    <property type="entry name" value="6-blade_b-propeller_TolB-like"/>
</dbReference>
<dbReference type="GO" id="GO:0004341">
    <property type="term" value="F:gluconolactonase activity"/>
    <property type="evidence" value="ECO:0007669"/>
    <property type="project" value="TreeGrafter"/>
</dbReference>
<dbReference type="PRINTS" id="PR01790">
    <property type="entry name" value="SMP30FAMILY"/>
</dbReference>
<dbReference type="Gene3D" id="2.120.10.30">
    <property type="entry name" value="TolB, C-terminal domain"/>
    <property type="match status" value="1"/>
</dbReference>
<comment type="cofactor">
    <cofactor evidence="3">
        <name>Zn(2+)</name>
        <dbReference type="ChEBI" id="CHEBI:29105"/>
    </cofactor>
    <text evidence="3">Binds 1 divalent metal cation per subunit.</text>
</comment>
<comment type="similarity">
    <text evidence="1">Belongs to the SMP-30/CGR1 family.</text>
</comment>
<evidence type="ECO:0000313" key="5">
    <source>
        <dbReference type="EMBL" id="SLN69001.1"/>
    </source>
</evidence>
<feature type="binding site" evidence="3">
    <location>
        <position position="190"/>
    </location>
    <ligand>
        <name>a divalent metal cation</name>
        <dbReference type="ChEBI" id="CHEBI:60240"/>
    </ligand>
</feature>
<name>A0A1Y5TSA6_9RHOB</name>